<comment type="function">
    <text evidence="8">Catalyzes the attachment of tyrosine to tRNA(Tyr) in a two-step reaction: tyrosine is first activated by ATP to form Tyr-AMP and then transferred to the acceptor end of tRNA(Tyr).</text>
</comment>
<dbReference type="InterPro" id="IPR002305">
    <property type="entry name" value="aa-tRNA-synth_Ic"/>
</dbReference>
<evidence type="ECO:0000256" key="2">
    <source>
        <dbReference type="ARBA" id="ARBA00022741"/>
    </source>
</evidence>
<organism evidence="11 12">
    <name type="scientific">Oceanisphaera marina</name>
    <dbReference type="NCBI Taxonomy" id="2017550"/>
    <lineage>
        <taxon>Bacteria</taxon>
        <taxon>Pseudomonadati</taxon>
        <taxon>Pseudomonadota</taxon>
        <taxon>Gammaproteobacteria</taxon>
        <taxon>Aeromonadales</taxon>
        <taxon>Aeromonadaceae</taxon>
        <taxon>Oceanisphaera</taxon>
    </lineage>
</organism>
<dbReference type="CDD" id="cd00165">
    <property type="entry name" value="S4"/>
    <property type="match status" value="1"/>
</dbReference>
<dbReference type="InterPro" id="IPR054608">
    <property type="entry name" value="SYY-like_C"/>
</dbReference>
<feature type="binding site" evidence="8">
    <location>
        <position position="62"/>
    </location>
    <ligand>
        <name>L-tyrosine</name>
        <dbReference type="ChEBI" id="CHEBI:58315"/>
    </ligand>
</feature>
<evidence type="ECO:0000256" key="3">
    <source>
        <dbReference type="ARBA" id="ARBA00022840"/>
    </source>
</evidence>
<feature type="binding site" evidence="8">
    <location>
        <position position="204"/>
    </location>
    <ligand>
        <name>L-tyrosine</name>
        <dbReference type="ChEBI" id="CHEBI:58315"/>
    </ligand>
</feature>
<dbReference type="Pfam" id="PF00579">
    <property type="entry name" value="tRNA-synt_1b"/>
    <property type="match status" value="1"/>
</dbReference>
<dbReference type="GO" id="GO:0016874">
    <property type="term" value="F:ligase activity"/>
    <property type="evidence" value="ECO:0007669"/>
    <property type="project" value="UniProtKB-KW"/>
</dbReference>
<keyword evidence="5 8" id="KW-0648">Protein biosynthesis</keyword>
<evidence type="ECO:0000256" key="8">
    <source>
        <dbReference type="HAMAP-Rule" id="MF_02006"/>
    </source>
</evidence>
<dbReference type="Gene3D" id="3.40.50.620">
    <property type="entry name" value="HUPs"/>
    <property type="match status" value="1"/>
</dbReference>
<dbReference type="PROSITE" id="PS50889">
    <property type="entry name" value="S4"/>
    <property type="match status" value="1"/>
</dbReference>
<dbReference type="Gene3D" id="3.10.290.10">
    <property type="entry name" value="RNA-binding S4 domain"/>
    <property type="match status" value="1"/>
</dbReference>
<keyword evidence="12" id="KW-1185">Reference proteome</keyword>
<comment type="catalytic activity">
    <reaction evidence="7 8">
        <text>tRNA(Tyr) + L-tyrosine + ATP = L-tyrosyl-tRNA(Tyr) + AMP + diphosphate + H(+)</text>
        <dbReference type="Rhea" id="RHEA:10220"/>
        <dbReference type="Rhea" id="RHEA-COMP:9706"/>
        <dbReference type="Rhea" id="RHEA-COMP:9707"/>
        <dbReference type="ChEBI" id="CHEBI:15378"/>
        <dbReference type="ChEBI" id="CHEBI:30616"/>
        <dbReference type="ChEBI" id="CHEBI:33019"/>
        <dbReference type="ChEBI" id="CHEBI:58315"/>
        <dbReference type="ChEBI" id="CHEBI:78442"/>
        <dbReference type="ChEBI" id="CHEBI:78536"/>
        <dbReference type="ChEBI" id="CHEBI:456215"/>
        <dbReference type="EC" id="6.1.1.1"/>
    </reaction>
</comment>
<dbReference type="PANTHER" id="PTHR11766:SF0">
    <property type="entry name" value="TYROSINE--TRNA LIGASE, MITOCHONDRIAL"/>
    <property type="match status" value="1"/>
</dbReference>
<dbReference type="EC" id="6.1.1.1" evidence="8"/>
<name>A0ABQ1IBD7_9GAMM</name>
<dbReference type="SUPFAM" id="SSF55174">
    <property type="entry name" value="Alpha-L RNA-binding motif"/>
    <property type="match status" value="1"/>
</dbReference>
<dbReference type="InterPro" id="IPR014729">
    <property type="entry name" value="Rossmann-like_a/b/a_fold"/>
</dbReference>
<keyword evidence="4 9" id="KW-0694">RNA-binding</keyword>
<keyword evidence="8" id="KW-0963">Cytoplasm</keyword>
<evidence type="ECO:0000259" key="10">
    <source>
        <dbReference type="Pfam" id="PF22421"/>
    </source>
</evidence>
<dbReference type="InterPro" id="IPR002307">
    <property type="entry name" value="Tyr-tRNA-ligase"/>
</dbReference>
<dbReference type="Pfam" id="PF22421">
    <property type="entry name" value="SYY_C-terminal"/>
    <property type="match status" value="1"/>
</dbReference>
<reference evidence="12" key="1">
    <citation type="journal article" date="2019" name="Int. J. Syst. Evol. Microbiol.">
        <title>The Global Catalogue of Microorganisms (GCM) 10K type strain sequencing project: providing services to taxonomists for standard genome sequencing and annotation.</title>
        <authorList>
            <consortium name="The Broad Institute Genomics Platform"/>
            <consortium name="The Broad Institute Genome Sequencing Center for Infectious Disease"/>
            <person name="Wu L."/>
            <person name="Ma J."/>
        </authorList>
    </citation>
    <scope>NUCLEOTIDE SEQUENCE [LARGE SCALE GENOMIC DNA]</scope>
    <source>
        <strain evidence="12">CGMCC 1.15923</strain>
    </source>
</reference>
<dbReference type="InterPro" id="IPR036986">
    <property type="entry name" value="S4_RNA-bd_sf"/>
</dbReference>
<dbReference type="Proteomes" id="UP000646152">
    <property type="component" value="Unassembled WGS sequence"/>
</dbReference>
<dbReference type="PANTHER" id="PTHR11766">
    <property type="entry name" value="TYROSYL-TRNA SYNTHETASE"/>
    <property type="match status" value="1"/>
</dbReference>
<dbReference type="PRINTS" id="PR01040">
    <property type="entry name" value="TRNASYNTHTYR"/>
</dbReference>
<comment type="subunit">
    <text evidence="8">Homodimer.</text>
</comment>
<evidence type="ECO:0000313" key="12">
    <source>
        <dbReference type="Proteomes" id="UP000646152"/>
    </source>
</evidence>
<dbReference type="InterPro" id="IPR024088">
    <property type="entry name" value="Tyr-tRNA-ligase_bac-type"/>
</dbReference>
<dbReference type="InterPro" id="IPR001412">
    <property type="entry name" value="aa-tRNA-synth_I_CS"/>
</dbReference>
<keyword evidence="2 8" id="KW-0547">Nucleotide-binding</keyword>
<feature type="binding site" evidence="8">
    <location>
        <position position="200"/>
    </location>
    <ligand>
        <name>L-tyrosine</name>
        <dbReference type="ChEBI" id="CHEBI:58315"/>
    </ligand>
</feature>
<dbReference type="NCBIfam" id="TIGR00234">
    <property type="entry name" value="tyrS"/>
    <property type="match status" value="1"/>
</dbReference>
<comment type="subcellular location">
    <subcellularLocation>
        <location evidence="8">Cytoplasm</location>
    </subcellularLocation>
</comment>
<accession>A0ABQ1IBD7</accession>
<evidence type="ECO:0000256" key="9">
    <source>
        <dbReference type="PROSITE-ProRule" id="PRU00182"/>
    </source>
</evidence>
<evidence type="ECO:0000256" key="5">
    <source>
        <dbReference type="ARBA" id="ARBA00022917"/>
    </source>
</evidence>
<comment type="similarity">
    <text evidence="8">Belongs to the class-I aminoacyl-tRNA synthetase family. TyrS type 1 subfamily.</text>
</comment>
<gene>
    <name evidence="8 11" type="primary">tyrS</name>
    <name evidence="11" type="ORF">GCM10011502_02740</name>
</gene>
<evidence type="ECO:0000313" key="11">
    <source>
        <dbReference type="EMBL" id="GGB33160.1"/>
    </source>
</evidence>
<dbReference type="HAMAP" id="MF_02006">
    <property type="entry name" value="Tyr_tRNA_synth_type1"/>
    <property type="match status" value="1"/>
</dbReference>
<evidence type="ECO:0000256" key="4">
    <source>
        <dbReference type="ARBA" id="ARBA00022884"/>
    </source>
</evidence>
<keyword evidence="3 8" id="KW-0067">ATP-binding</keyword>
<dbReference type="CDD" id="cd00805">
    <property type="entry name" value="TyrRS_core"/>
    <property type="match status" value="1"/>
</dbReference>
<dbReference type="PROSITE" id="PS00178">
    <property type="entry name" value="AA_TRNA_LIGASE_I"/>
    <property type="match status" value="1"/>
</dbReference>
<sequence length="451" mass="50407">MFINEESTMPEVDPQPVKHSNFTPSCSTNDLLHELNQRGLIAQQSDAVALGEHLNQEPRVIYCGFDPTAGSLHIGHLVPLLMLRRFKEAGHSVVALLGGATGMIGDPSFKASERSLNEAATVNGWVSDLQRQVGNLLDAKSNRQQVHLLNNADWMSKLDLFTFLRDIGKHFSVNAMIAKDSVKQRLARPDQGLSFTEFAYSLLQSYDFAVLNKEHACTVQIGGNDQWGNITSGIDLTRRLNRQQVFGLTLPLITKADGTKFGKTETGTIWLDAAKTSPYAFYQFWLNTADTDVYRFLRYYSLRSVAEIEDIEHQDSNRAAKPIAQRLLASELTERVHGKAELMAAERISQALFCGDFSQLSLSEFAQLEQDGIPLTRIQDFESPMLSRLLVETGLASSLRQARELIANGAIAVNGAQISSDTHELPRLQQHYVILRRGKKHFHLLKFGNQR</sequence>
<protein>
    <recommendedName>
        <fullName evidence="8">Tyrosine--tRNA ligase</fullName>
        <ecNumber evidence="8">6.1.1.1</ecNumber>
    </recommendedName>
    <alternativeName>
        <fullName evidence="8">Tyrosyl-tRNA synthetase</fullName>
        <shortName evidence="8">TyrRS</shortName>
    </alternativeName>
</protein>
<keyword evidence="1 8" id="KW-0436">Ligase</keyword>
<evidence type="ECO:0000256" key="7">
    <source>
        <dbReference type="ARBA" id="ARBA00048248"/>
    </source>
</evidence>
<feature type="short sequence motif" description="'HIGH' region" evidence="8">
    <location>
        <begin position="67"/>
        <end position="76"/>
    </location>
</feature>
<dbReference type="EMBL" id="BMKE01000002">
    <property type="protein sequence ID" value="GGB33160.1"/>
    <property type="molecule type" value="Genomic_DNA"/>
</dbReference>
<evidence type="ECO:0000256" key="6">
    <source>
        <dbReference type="ARBA" id="ARBA00023146"/>
    </source>
</evidence>
<dbReference type="Gene3D" id="1.10.240.10">
    <property type="entry name" value="Tyrosyl-Transfer RNA Synthetase"/>
    <property type="match status" value="1"/>
</dbReference>
<evidence type="ECO:0000256" key="1">
    <source>
        <dbReference type="ARBA" id="ARBA00022598"/>
    </source>
</evidence>
<feature type="binding site" evidence="8">
    <location>
        <position position="263"/>
    </location>
    <ligand>
        <name>ATP</name>
        <dbReference type="ChEBI" id="CHEBI:30616"/>
    </ligand>
</feature>
<feature type="short sequence motif" description="'KMSKS' region" evidence="8">
    <location>
        <begin position="260"/>
        <end position="264"/>
    </location>
</feature>
<dbReference type="InterPro" id="IPR024107">
    <property type="entry name" value="Tyr-tRNA-ligase_bac_1"/>
</dbReference>
<comment type="caution">
    <text evidence="11">The sequence shown here is derived from an EMBL/GenBank/DDBJ whole genome shotgun (WGS) entry which is preliminary data.</text>
</comment>
<keyword evidence="6 8" id="KW-0030">Aminoacyl-tRNA synthetase</keyword>
<dbReference type="SUPFAM" id="SSF52374">
    <property type="entry name" value="Nucleotidylyl transferase"/>
    <property type="match status" value="1"/>
</dbReference>
<feature type="domain" description="Tyrosine--tRNA ligase SYY-like C-terminal" evidence="10">
    <location>
        <begin position="364"/>
        <end position="445"/>
    </location>
</feature>
<proteinExistence type="inferred from homology"/>